<dbReference type="Pfam" id="PF14111">
    <property type="entry name" value="DUF4283"/>
    <property type="match status" value="1"/>
</dbReference>
<keyword evidence="2" id="KW-1185">Reference proteome</keyword>
<reference evidence="3" key="1">
    <citation type="submission" date="2025-08" db="UniProtKB">
        <authorList>
            <consortium name="RefSeq"/>
        </authorList>
    </citation>
    <scope>IDENTIFICATION</scope>
    <source>
        <tissue evidence="3">Leaves</tissue>
    </source>
</reference>
<dbReference type="KEGG" id="jre:108986916"/>
<organism evidence="2 3">
    <name type="scientific">Juglans regia</name>
    <name type="common">English walnut</name>
    <dbReference type="NCBI Taxonomy" id="51240"/>
    <lineage>
        <taxon>Eukaryota</taxon>
        <taxon>Viridiplantae</taxon>
        <taxon>Streptophyta</taxon>
        <taxon>Embryophyta</taxon>
        <taxon>Tracheophyta</taxon>
        <taxon>Spermatophyta</taxon>
        <taxon>Magnoliopsida</taxon>
        <taxon>eudicotyledons</taxon>
        <taxon>Gunneridae</taxon>
        <taxon>Pentapetalae</taxon>
        <taxon>rosids</taxon>
        <taxon>fabids</taxon>
        <taxon>Fagales</taxon>
        <taxon>Juglandaceae</taxon>
        <taxon>Juglans</taxon>
    </lineage>
</organism>
<name>A0A2I4E798_JUGRE</name>
<protein>
    <submittedName>
        <fullName evidence="3">Uncharacterized protein LOC108986916</fullName>
    </submittedName>
</protein>
<dbReference type="Proteomes" id="UP000235220">
    <property type="component" value="Chromosome 8"/>
</dbReference>
<dbReference type="InterPro" id="IPR025558">
    <property type="entry name" value="DUF4283"/>
</dbReference>
<accession>A0A2I4E798</accession>
<sequence length="193" mass="21891">MAAAKNVGRRLFVDLVSMVPQPLPELSVSQGAPKTKDGELLFQFSKEEIFHSIEPFRFSIVLKFLQNCPSLDAIRTLIRNRWNLEGTPVVSTMRRPRNVFIGMASEEDCMKALSQEACNINGILYCAFHLTPELKEEEEPFIVLVWIVLPSLPPNFYHESFLKILTALIGRFIRRDNPTHCATRTDGARICVG</sequence>
<dbReference type="GeneID" id="108986916"/>
<evidence type="ECO:0000313" key="3">
    <source>
        <dbReference type="RefSeq" id="XP_018815274.1"/>
    </source>
</evidence>
<feature type="domain" description="DUF4283" evidence="1">
    <location>
        <begin position="54"/>
        <end position="124"/>
    </location>
</feature>
<dbReference type="Gramene" id="Jr08_14370_p1">
    <property type="protein sequence ID" value="cds.Jr08_14370_p1"/>
    <property type="gene ID" value="Jr08_14370"/>
</dbReference>
<evidence type="ECO:0000259" key="1">
    <source>
        <dbReference type="Pfam" id="PF14111"/>
    </source>
</evidence>
<dbReference type="PANTHER" id="PTHR31286:SF99">
    <property type="entry name" value="DUF4283 DOMAIN-CONTAINING PROTEIN"/>
    <property type="match status" value="1"/>
</dbReference>
<gene>
    <name evidence="3" type="primary">LOC108986916</name>
</gene>
<dbReference type="PANTHER" id="PTHR31286">
    <property type="entry name" value="GLYCINE-RICH CELL WALL STRUCTURAL PROTEIN 1.8-LIKE"/>
    <property type="match status" value="1"/>
</dbReference>
<dbReference type="RefSeq" id="XP_018815274.1">
    <property type="nucleotide sequence ID" value="XM_018959729.1"/>
</dbReference>
<dbReference type="InterPro" id="IPR040256">
    <property type="entry name" value="At4g02000-like"/>
</dbReference>
<proteinExistence type="predicted"/>
<dbReference type="AlphaFoldDB" id="A0A2I4E798"/>
<dbReference type="OrthoDB" id="10679182at2759"/>
<evidence type="ECO:0000313" key="2">
    <source>
        <dbReference type="Proteomes" id="UP000235220"/>
    </source>
</evidence>